<protein>
    <submittedName>
        <fullName evidence="3">Uncharacterized protein</fullName>
    </submittedName>
</protein>
<dbReference type="Proteomes" id="UP000294564">
    <property type="component" value="Unassembled WGS sequence"/>
</dbReference>
<accession>A0A4R2P0T0</accession>
<feature type="coiled-coil region" evidence="1">
    <location>
        <begin position="39"/>
        <end position="80"/>
    </location>
</feature>
<organism evidence="3 4">
    <name type="scientific">Tenacibaculum skagerrakense</name>
    <dbReference type="NCBI Taxonomy" id="186571"/>
    <lineage>
        <taxon>Bacteria</taxon>
        <taxon>Pseudomonadati</taxon>
        <taxon>Bacteroidota</taxon>
        <taxon>Flavobacteriia</taxon>
        <taxon>Flavobacteriales</taxon>
        <taxon>Flavobacteriaceae</taxon>
        <taxon>Tenacibaculum</taxon>
    </lineage>
</organism>
<reference evidence="3 4" key="1">
    <citation type="submission" date="2019-03" db="EMBL/GenBank/DDBJ databases">
        <title>Genomic Encyclopedia of Type Strains, Phase IV (KMG-IV): sequencing the most valuable type-strain genomes for metagenomic binning, comparative biology and taxonomic classification.</title>
        <authorList>
            <person name="Goeker M."/>
        </authorList>
    </citation>
    <scope>NUCLEOTIDE SEQUENCE [LARGE SCALE GENOMIC DNA]</scope>
    <source>
        <strain evidence="3 4">DSM 14836</strain>
    </source>
</reference>
<dbReference type="RefSeq" id="WP_132792241.1">
    <property type="nucleotide sequence ID" value="NZ_SLXM01000001.1"/>
</dbReference>
<keyword evidence="1" id="KW-0175">Coiled coil</keyword>
<name>A0A4R2P0T0_9FLAO</name>
<evidence type="ECO:0000256" key="2">
    <source>
        <dbReference type="SAM" id="Phobius"/>
    </source>
</evidence>
<proteinExistence type="predicted"/>
<keyword evidence="4" id="KW-1185">Reference proteome</keyword>
<sequence>MKSTNVNTLLQIVALIILLIIGYLVFKSSSNWKVIEIELNNARQELRTSKDNVINAKAELENFKKEFEQMKAKKDFIIHQRDSLILHFQKKNAKDWEELQKIKDSIKAVNDKLARDRIILDGLFGVN</sequence>
<evidence type="ECO:0000256" key="1">
    <source>
        <dbReference type="SAM" id="Coils"/>
    </source>
</evidence>
<evidence type="ECO:0000313" key="4">
    <source>
        <dbReference type="Proteomes" id="UP000294564"/>
    </source>
</evidence>
<gene>
    <name evidence="3" type="ORF">EV195_101421</name>
</gene>
<comment type="caution">
    <text evidence="3">The sequence shown here is derived from an EMBL/GenBank/DDBJ whole genome shotgun (WGS) entry which is preliminary data.</text>
</comment>
<dbReference type="OrthoDB" id="1162709at2"/>
<evidence type="ECO:0000313" key="3">
    <source>
        <dbReference type="EMBL" id="TCP28259.1"/>
    </source>
</evidence>
<dbReference type="AlphaFoldDB" id="A0A4R2P0T0"/>
<feature type="transmembrane region" description="Helical" evidence="2">
    <location>
        <begin position="6"/>
        <end position="26"/>
    </location>
</feature>
<dbReference type="EMBL" id="SLXM01000001">
    <property type="protein sequence ID" value="TCP28259.1"/>
    <property type="molecule type" value="Genomic_DNA"/>
</dbReference>
<keyword evidence="2" id="KW-0472">Membrane</keyword>
<keyword evidence="2" id="KW-1133">Transmembrane helix</keyword>
<keyword evidence="2" id="KW-0812">Transmembrane</keyword>